<evidence type="ECO:0000256" key="1">
    <source>
        <dbReference type="SAM" id="Phobius"/>
    </source>
</evidence>
<keyword evidence="1" id="KW-0812">Transmembrane</keyword>
<accession>A0A4Q8LQ20</accession>
<evidence type="ECO:0000259" key="2">
    <source>
        <dbReference type="Pfam" id="PF13387"/>
    </source>
</evidence>
<proteinExistence type="predicted"/>
<keyword evidence="1" id="KW-0472">Membrane</keyword>
<feature type="transmembrane region" description="Helical" evidence="1">
    <location>
        <begin position="44"/>
        <end position="61"/>
    </location>
</feature>
<feature type="transmembrane region" description="Helical" evidence="1">
    <location>
        <begin position="73"/>
        <end position="89"/>
    </location>
</feature>
<dbReference type="RefSeq" id="WP_130515803.1">
    <property type="nucleotide sequence ID" value="NZ_SHMA01000001.1"/>
</dbReference>
<gene>
    <name evidence="3" type="ORF">EA661_03660</name>
</gene>
<dbReference type="EMBL" id="SHMB01000001">
    <property type="protein sequence ID" value="TAA33364.1"/>
    <property type="molecule type" value="Genomic_DNA"/>
</dbReference>
<dbReference type="Pfam" id="PF13387">
    <property type="entry name" value="Lnb_N"/>
    <property type="match status" value="1"/>
</dbReference>
<feature type="domain" description="Lnb N-terminal periplasmic" evidence="2">
    <location>
        <begin position="132"/>
        <end position="288"/>
    </location>
</feature>
<name>A0A4Q8LQ20_9GAMM</name>
<dbReference type="InterPro" id="IPR025178">
    <property type="entry name" value="Lnb_N"/>
</dbReference>
<comment type="caution">
    <text evidence="3">The sequence shown here is derived from an EMBL/GenBank/DDBJ whole genome shotgun (WGS) entry which is preliminary data.</text>
</comment>
<protein>
    <submittedName>
        <fullName evidence="3">DUF4105 domain-containing protein</fullName>
    </submittedName>
</protein>
<organism evidence="3 4">
    <name type="scientific">Pseudoxanthomonas winnipegensis</name>
    <dbReference type="NCBI Taxonomy" id="2480810"/>
    <lineage>
        <taxon>Bacteria</taxon>
        <taxon>Pseudomonadati</taxon>
        <taxon>Pseudomonadota</taxon>
        <taxon>Gammaproteobacteria</taxon>
        <taxon>Lysobacterales</taxon>
        <taxon>Lysobacteraceae</taxon>
        <taxon>Pseudoxanthomonas</taxon>
    </lineage>
</organism>
<sequence>MRSDSYGPTPASGRWRRALTWCLLPPLLAWAVLASIYLDHWPHVLRGVLALAWLWLGWRVLRARHRAGGARWAGAALLVWLGFLAGWSLQAPRQDRLWADDVARLLQAQVQGDTVVLENVRDFRWRSDTDYDVRWETRRYDLSQLRSADLALSYWMGPAIAHTLVSFGFADGRHLVFSLEIRKERGEAFSALGGFFRQYEETLVAAEEDDILRVRTNVRGEDMWLYRLNLPPAALRQLFLAYLDKADALRARPAFYNTVMSNCTTVIFQLARRIDARLPLDWRLLLSGYFDRYVADHGGLMPGMDFATLRARGHITAKARAVGEGEDFSRAIRVGVPGEVGP</sequence>
<reference evidence="3 4" key="1">
    <citation type="submission" date="2019-02" db="EMBL/GenBank/DDBJ databases">
        <title>WGS of Pseudoxanthomonas species novum from clinical isolates.</title>
        <authorList>
            <person name="Bernier A.-M."/>
            <person name="Bernard K."/>
            <person name="Vachon A."/>
        </authorList>
    </citation>
    <scope>NUCLEOTIDE SEQUENCE [LARGE SCALE GENOMIC DNA]</scope>
    <source>
        <strain evidence="3 4">NML171202</strain>
    </source>
</reference>
<evidence type="ECO:0000313" key="3">
    <source>
        <dbReference type="EMBL" id="TAA33364.1"/>
    </source>
</evidence>
<keyword evidence="1" id="KW-1133">Transmembrane helix</keyword>
<dbReference type="AlphaFoldDB" id="A0A4Q8LQ20"/>
<dbReference type="Proteomes" id="UP000291286">
    <property type="component" value="Unassembled WGS sequence"/>
</dbReference>
<evidence type="ECO:0000313" key="4">
    <source>
        <dbReference type="Proteomes" id="UP000291286"/>
    </source>
</evidence>